<feature type="disulfide bond" evidence="6">
    <location>
        <begin position="1089"/>
        <end position="1098"/>
    </location>
</feature>
<gene>
    <name evidence="12" type="primary">EYS</name>
</gene>
<feature type="disulfide bond" evidence="6">
    <location>
        <begin position="2443"/>
        <end position="2452"/>
    </location>
</feature>
<dbReference type="CDD" id="cd00054">
    <property type="entry name" value="EGF_CA"/>
    <property type="match status" value="29"/>
</dbReference>
<feature type="disulfide bond" evidence="6">
    <location>
        <begin position="483"/>
        <end position="492"/>
    </location>
</feature>
<feature type="disulfide bond" evidence="6">
    <location>
        <begin position="1009"/>
        <end position="1018"/>
    </location>
</feature>
<feature type="domain" description="EGF-like" evidence="10">
    <location>
        <begin position="641"/>
        <end position="677"/>
    </location>
</feature>
<comment type="caution">
    <text evidence="6">Lacks conserved residue(s) required for the propagation of feature annotation.</text>
</comment>
<dbReference type="RefSeq" id="XP_067150242.1">
    <property type="nucleotide sequence ID" value="XM_067294141.1"/>
</dbReference>
<feature type="domain" description="EGF-like" evidence="10">
    <location>
        <begin position="1529"/>
        <end position="1565"/>
    </location>
</feature>
<dbReference type="SUPFAM" id="SSF49899">
    <property type="entry name" value="Concanavalin A-like lectins/glucanases"/>
    <property type="match status" value="5"/>
</dbReference>
<feature type="domain" description="EGF-like" evidence="10">
    <location>
        <begin position="1258"/>
        <end position="1294"/>
    </location>
</feature>
<feature type="domain" description="EGF-like" evidence="10">
    <location>
        <begin position="869"/>
        <end position="905"/>
    </location>
</feature>
<dbReference type="InterPro" id="IPR013032">
    <property type="entry name" value="EGF-like_CS"/>
</dbReference>
<keyword evidence="1 6" id="KW-0245">EGF-like domain</keyword>
<feature type="domain" description="EGF-like" evidence="10">
    <location>
        <begin position="372"/>
        <end position="408"/>
    </location>
</feature>
<feature type="domain" description="EGF-like" evidence="10">
    <location>
        <begin position="1177"/>
        <end position="1215"/>
    </location>
</feature>
<dbReference type="InterPro" id="IPR009030">
    <property type="entry name" value="Growth_fac_rcpt_cys_sf"/>
</dbReference>
<dbReference type="InterPro" id="IPR000742">
    <property type="entry name" value="EGF"/>
</dbReference>
<feature type="domain" description="EGF-like" evidence="10">
    <location>
        <begin position="1064"/>
        <end position="1099"/>
    </location>
</feature>
<feature type="signal peptide" evidence="8">
    <location>
        <begin position="1"/>
        <end position="21"/>
    </location>
</feature>
<feature type="disulfide bond" evidence="6">
    <location>
        <begin position="1186"/>
        <end position="1203"/>
    </location>
</feature>
<feature type="disulfide bond" evidence="6">
    <location>
        <begin position="667"/>
        <end position="676"/>
    </location>
</feature>
<feature type="disulfide bond" evidence="6">
    <location>
        <begin position="398"/>
        <end position="407"/>
    </location>
</feature>
<evidence type="ECO:0000259" key="9">
    <source>
        <dbReference type="PROSITE" id="PS50025"/>
    </source>
</evidence>
<feature type="domain" description="EGF-like" evidence="10">
    <location>
        <begin position="296"/>
        <end position="332"/>
    </location>
</feature>
<feature type="disulfide bond" evidence="6">
    <location>
        <begin position="2728"/>
        <end position="2745"/>
    </location>
</feature>
<dbReference type="Proteomes" id="UP001652627">
    <property type="component" value="Chromosome 3"/>
</dbReference>
<feature type="domain" description="EGF-like" evidence="10">
    <location>
        <begin position="1372"/>
        <end position="1408"/>
    </location>
</feature>
<feature type="domain" description="EGF-like" evidence="10">
    <location>
        <begin position="755"/>
        <end position="791"/>
    </location>
</feature>
<dbReference type="PANTHER" id="PTHR12916:SF4">
    <property type="entry name" value="UNINFLATABLE, ISOFORM C"/>
    <property type="match status" value="1"/>
</dbReference>
<feature type="disulfide bond" evidence="6">
    <location>
        <begin position="1322"/>
        <end position="1331"/>
    </location>
</feature>
<evidence type="ECO:0000256" key="4">
    <source>
        <dbReference type="ARBA" id="ARBA00023157"/>
    </source>
</evidence>
<dbReference type="InterPro" id="IPR018097">
    <property type="entry name" value="EGF_Ca-bd_CS"/>
</dbReference>
<keyword evidence="2 8" id="KW-0732">Signal</keyword>
<feature type="domain" description="EGF-like" evidence="10">
    <location>
        <begin position="983"/>
        <end position="1019"/>
    </location>
</feature>
<feature type="domain" description="EGF-like" evidence="10">
    <location>
        <begin position="603"/>
        <end position="639"/>
    </location>
</feature>
<dbReference type="InterPro" id="IPR006150">
    <property type="entry name" value="Cys_repeat_1"/>
</dbReference>
<dbReference type="PROSITE" id="PS01187">
    <property type="entry name" value="EGF_CA"/>
    <property type="match status" value="8"/>
</dbReference>
<feature type="domain" description="EGF-like" evidence="10">
    <location>
        <begin position="450"/>
        <end position="493"/>
    </location>
</feature>
<feature type="domain" description="EGF-like" evidence="10">
    <location>
        <begin position="717"/>
        <end position="753"/>
    </location>
</feature>
<feature type="disulfide bond" evidence="6">
    <location>
        <begin position="186"/>
        <end position="203"/>
    </location>
</feature>
<keyword evidence="4 6" id="KW-1015">Disulfide bond</keyword>
<dbReference type="Gene3D" id="2.60.120.200">
    <property type="match status" value="5"/>
</dbReference>
<evidence type="ECO:0000259" key="10">
    <source>
        <dbReference type="PROSITE" id="PS50026"/>
    </source>
</evidence>
<feature type="disulfide bond" evidence="6">
    <location>
        <begin position="521"/>
        <end position="530"/>
    </location>
</feature>
<feature type="disulfide bond" evidence="6">
    <location>
        <begin position="262"/>
        <end position="272"/>
    </location>
</feature>
<feature type="domain" description="EGF-like" evidence="10">
    <location>
        <begin position="2142"/>
        <end position="2178"/>
    </location>
</feature>
<feature type="disulfide bond" evidence="6">
    <location>
        <begin position="284"/>
        <end position="293"/>
    </location>
</feature>
<feature type="domain" description="EGF-like" evidence="10">
    <location>
        <begin position="793"/>
        <end position="829"/>
    </location>
</feature>
<feature type="domain" description="EGF-like" evidence="10">
    <location>
        <begin position="1485"/>
        <end position="1527"/>
    </location>
</feature>
<feature type="domain" description="EGF-like" evidence="10">
    <location>
        <begin position="1101"/>
        <end position="1137"/>
    </location>
</feature>
<feature type="domain" description="EGF-like" evidence="10">
    <location>
        <begin position="562"/>
        <end position="601"/>
    </location>
</feature>
<feature type="domain" description="EGF-like" evidence="10">
    <location>
        <begin position="907"/>
        <end position="943"/>
    </location>
</feature>
<feature type="disulfide bond" evidence="6">
    <location>
        <begin position="322"/>
        <end position="331"/>
    </location>
</feature>
<feature type="domain" description="EGF-like" evidence="10">
    <location>
        <begin position="1139"/>
        <end position="1175"/>
    </location>
</feature>
<feature type="domain" description="EGF-like" evidence="10">
    <location>
        <begin position="1020"/>
        <end position="1062"/>
    </location>
</feature>
<feature type="disulfide bond" evidence="6">
    <location>
        <begin position="205"/>
        <end position="214"/>
    </location>
</feature>
<dbReference type="PROSITE" id="PS01186">
    <property type="entry name" value="EGF_2"/>
    <property type="match status" value="34"/>
</dbReference>
<evidence type="ECO:0000256" key="3">
    <source>
        <dbReference type="ARBA" id="ARBA00022737"/>
    </source>
</evidence>
<feature type="disulfide bond" evidence="6">
    <location>
        <begin position="629"/>
        <end position="638"/>
    </location>
</feature>
<name>A0ABM4EC12_9AVES</name>
<feature type="disulfide bond" evidence="6">
    <location>
        <begin position="1360"/>
        <end position="1369"/>
    </location>
</feature>
<evidence type="ECO:0000256" key="2">
    <source>
        <dbReference type="ARBA" id="ARBA00022729"/>
    </source>
</evidence>
<dbReference type="Pfam" id="PF00008">
    <property type="entry name" value="EGF"/>
    <property type="match status" value="13"/>
</dbReference>
<feature type="disulfide bond" evidence="6">
    <location>
        <begin position="1473"/>
        <end position="1482"/>
    </location>
</feature>
<feature type="domain" description="EGF-like" evidence="10">
    <location>
        <begin position="1334"/>
        <end position="1370"/>
    </location>
</feature>
<feature type="disulfide bond" evidence="7">
    <location>
        <begin position="2654"/>
        <end position="2681"/>
    </location>
</feature>
<feature type="disulfide bond" evidence="6">
    <location>
        <begin position="781"/>
        <end position="790"/>
    </location>
</feature>
<feature type="domain" description="EGF-like" evidence="10">
    <location>
        <begin position="173"/>
        <end position="215"/>
    </location>
</feature>
<feature type="disulfide bond" evidence="6">
    <location>
        <begin position="1931"/>
        <end position="1940"/>
    </location>
</feature>
<feature type="domain" description="EGF-like" evidence="10">
    <location>
        <begin position="945"/>
        <end position="981"/>
    </location>
</feature>
<feature type="disulfide bond" evidence="6">
    <location>
        <begin position="705"/>
        <end position="714"/>
    </location>
</feature>
<feature type="disulfide bond" evidence="6">
    <location>
        <begin position="2747"/>
        <end position="2756"/>
    </location>
</feature>
<feature type="domain" description="EGF-like" evidence="10">
    <location>
        <begin position="258"/>
        <end position="294"/>
    </location>
</feature>
<organism evidence="11 12">
    <name type="scientific">Apteryx mantelli</name>
    <name type="common">North Island brown kiwi</name>
    <dbReference type="NCBI Taxonomy" id="2696672"/>
    <lineage>
        <taxon>Eukaryota</taxon>
        <taxon>Metazoa</taxon>
        <taxon>Chordata</taxon>
        <taxon>Craniata</taxon>
        <taxon>Vertebrata</taxon>
        <taxon>Euteleostomi</taxon>
        <taxon>Archelosauria</taxon>
        <taxon>Archosauria</taxon>
        <taxon>Dinosauria</taxon>
        <taxon>Saurischia</taxon>
        <taxon>Theropoda</taxon>
        <taxon>Coelurosauria</taxon>
        <taxon>Aves</taxon>
        <taxon>Palaeognathae</taxon>
        <taxon>Apterygiformes</taxon>
        <taxon>Apterygidae</taxon>
        <taxon>Apteryx</taxon>
    </lineage>
</organism>
<dbReference type="Pfam" id="PF12661">
    <property type="entry name" value="hEGF"/>
    <property type="match status" value="6"/>
</dbReference>
<evidence type="ECO:0000256" key="7">
    <source>
        <dbReference type="PROSITE-ProRule" id="PRU00122"/>
    </source>
</evidence>
<evidence type="ECO:0000256" key="1">
    <source>
        <dbReference type="ARBA" id="ARBA00022536"/>
    </source>
</evidence>
<evidence type="ECO:0000256" key="6">
    <source>
        <dbReference type="PROSITE-ProRule" id="PRU00076"/>
    </source>
</evidence>
<feature type="disulfide bond" evidence="6">
    <location>
        <begin position="971"/>
        <end position="980"/>
    </location>
</feature>
<feature type="chain" id="PRO_5045275953" evidence="8">
    <location>
        <begin position="22"/>
        <end position="2949"/>
    </location>
</feature>
<feature type="disulfide bond" evidence="6">
    <location>
        <begin position="572"/>
        <end position="589"/>
    </location>
</feature>
<feature type="disulfide bond" evidence="6">
    <location>
        <begin position="1398"/>
        <end position="1407"/>
    </location>
</feature>
<reference evidence="12" key="1">
    <citation type="submission" date="2025-08" db="UniProtKB">
        <authorList>
            <consortium name="RefSeq"/>
        </authorList>
    </citation>
    <scope>IDENTIFICATION</scope>
    <source>
        <tissue evidence="12">Blood</tissue>
    </source>
</reference>
<dbReference type="SMART" id="SM00179">
    <property type="entry name" value="EGF_CA"/>
    <property type="match status" value="38"/>
</dbReference>
<feature type="disulfide bond" evidence="6">
    <location>
        <begin position="857"/>
        <end position="866"/>
    </location>
</feature>
<feature type="disulfide bond" evidence="6">
    <location>
        <begin position="591"/>
        <end position="600"/>
    </location>
</feature>
<feature type="disulfide bond" evidence="6">
    <location>
        <begin position="438"/>
        <end position="447"/>
    </location>
</feature>
<feature type="domain" description="Laminin G" evidence="9">
    <location>
        <begin position="1946"/>
        <end position="2146"/>
    </location>
</feature>
<feature type="domain" description="EGF-like" evidence="10">
    <location>
        <begin position="1447"/>
        <end position="1483"/>
    </location>
</feature>
<dbReference type="SMART" id="SM00181">
    <property type="entry name" value="EGF"/>
    <property type="match status" value="43"/>
</dbReference>
<dbReference type="CDD" id="cd00110">
    <property type="entry name" value="LamG"/>
    <property type="match status" value="5"/>
</dbReference>
<dbReference type="PROSITE" id="PS00010">
    <property type="entry name" value="ASX_HYDROXYL"/>
    <property type="match status" value="22"/>
</dbReference>
<feature type="disulfide bond" evidence="6">
    <location>
        <begin position="1517"/>
        <end position="1526"/>
    </location>
</feature>
<accession>A0ABM4EC12</accession>
<evidence type="ECO:0000313" key="11">
    <source>
        <dbReference type="Proteomes" id="UP001652627"/>
    </source>
</evidence>
<feature type="domain" description="EGF-like" evidence="10">
    <location>
        <begin position="495"/>
        <end position="531"/>
    </location>
</feature>
<dbReference type="PANTHER" id="PTHR12916">
    <property type="entry name" value="CYTOCHROME C OXIDASE POLYPEPTIDE VIC-2"/>
    <property type="match status" value="1"/>
</dbReference>
<feature type="domain" description="Laminin G" evidence="9">
    <location>
        <begin position="2503"/>
        <end position="2681"/>
    </location>
</feature>
<dbReference type="InterPro" id="IPR001791">
    <property type="entry name" value="Laminin_G"/>
</dbReference>
<feature type="disulfide bond" evidence="6">
    <location>
        <begin position="743"/>
        <end position="752"/>
    </location>
</feature>
<dbReference type="SMART" id="SM00282">
    <property type="entry name" value="LamG"/>
    <property type="match status" value="5"/>
</dbReference>
<evidence type="ECO:0000313" key="12">
    <source>
        <dbReference type="RefSeq" id="XP_067150242.1"/>
    </source>
</evidence>
<dbReference type="SUPFAM" id="SSF57184">
    <property type="entry name" value="Growth factor receptor domain"/>
    <property type="match status" value="6"/>
</dbReference>
<feature type="disulfide bond" evidence="6">
    <location>
        <begin position="819"/>
        <end position="828"/>
    </location>
</feature>
<keyword evidence="3" id="KW-0677">Repeat</keyword>
<feature type="disulfide bond" evidence="6">
    <location>
        <begin position="1555"/>
        <end position="1564"/>
    </location>
</feature>
<feature type="disulfide bond" evidence="6">
    <location>
        <begin position="1435"/>
        <end position="1444"/>
    </location>
</feature>
<feature type="disulfide bond" evidence="6">
    <location>
        <begin position="360"/>
        <end position="369"/>
    </location>
</feature>
<dbReference type="InterPro" id="IPR013320">
    <property type="entry name" value="ConA-like_dom_sf"/>
</dbReference>
<dbReference type="PROSITE" id="PS50026">
    <property type="entry name" value="EGF_3"/>
    <property type="match status" value="43"/>
</dbReference>
<dbReference type="SUPFAM" id="SSF57196">
    <property type="entry name" value="EGF/Laminin"/>
    <property type="match status" value="16"/>
</dbReference>
<feature type="domain" description="EGF-like" evidence="10">
    <location>
        <begin position="1567"/>
        <end position="1604"/>
    </location>
</feature>
<feature type="domain" description="EGF-like" evidence="10">
    <location>
        <begin position="334"/>
        <end position="370"/>
    </location>
</feature>
<feature type="disulfide bond" evidence="6">
    <location>
        <begin position="933"/>
        <end position="942"/>
    </location>
</feature>
<feature type="disulfide bond" evidence="6">
    <location>
        <begin position="1246"/>
        <end position="1255"/>
    </location>
</feature>
<feature type="disulfide bond" evidence="6">
    <location>
        <begin position="895"/>
        <end position="904"/>
    </location>
</feature>
<feature type="disulfide bond" evidence="6">
    <location>
        <begin position="2708"/>
        <end position="2717"/>
    </location>
</feature>
<feature type="domain" description="EGF-like" evidence="10">
    <location>
        <begin position="831"/>
        <end position="867"/>
    </location>
</feature>
<feature type="domain" description="EGF-like" evidence="10">
    <location>
        <begin position="2682"/>
        <end position="2718"/>
    </location>
</feature>
<feature type="domain" description="EGF-like" evidence="10">
    <location>
        <begin position="216"/>
        <end position="256"/>
    </location>
</feature>
<protein>
    <submittedName>
        <fullName evidence="12">Protein eyes shut homolog</fullName>
    </submittedName>
</protein>
<feature type="domain" description="EGF-like" evidence="10">
    <location>
        <begin position="2179"/>
        <end position="2215"/>
    </location>
</feature>
<feature type="domain" description="EGF-like" evidence="10">
    <location>
        <begin position="410"/>
        <end position="448"/>
    </location>
</feature>
<feature type="domain" description="EGF-like" evidence="10">
    <location>
        <begin position="1900"/>
        <end position="1941"/>
    </location>
</feature>
<feature type="disulfide bond" evidence="6">
    <location>
        <begin position="1068"/>
        <end position="1078"/>
    </location>
</feature>
<feature type="disulfide bond" evidence="6">
    <location>
        <begin position="2205"/>
        <end position="2214"/>
    </location>
</feature>
<feature type="domain" description="EGF-like" evidence="10">
    <location>
        <begin position="1410"/>
        <end position="1445"/>
    </location>
</feature>
<feature type="domain" description="EGF-like" evidence="10">
    <location>
        <begin position="2417"/>
        <end position="2453"/>
    </location>
</feature>
<feature type="disulfide bond" evidence="6">
    <location>
        <begin position="1205"/>
        <end position="1214"/>
    </location>
</feature>
<keyword evidence="5" id="KW-0325">Glycoprotein</keyword>
<feature type="disulfide bond" evidence="6">
    <location>
        <begin position="1571"/>
        <end position="1581"/>
    </location>
</feature>
<feature type="disulfide bond" evidence="6">
    <location>
        <begin position="1284"/>
        <end position="1293"/>
    </location>
</feature>
<feature type="domain" description="EGF-like" evidence="10">
    <location>
        <begin position="679"/>
        <end position="715"/>
    </location>
</feature>
<feature type="domain" description="EGF-like" evidence="10">
    <location>
        <begin position="1296"/>
        <end position="1332"/>
    </location>
</feature>
<dbReference type="InterPro" id="IPR000152">
    <property type="entry name" value="EGF-type_Asp/Asn_hydroxyl_site"/>
</dbReference>
<dbReference type="InterPro" id="IPR001881">
    <property type="entry name" value="EGF-like_Ca-bd_dom"/>
</dbReference>
<dbReference type="GeneID" id="106492495"/>
<dbReference type="SMART" id="SM00289">
    <property type="entry name" value="WR1"/>
    <property type="match status" value="3"/>
</dbReference>
<evidence type="ECO:0000256" key="5">
    <source>
        <dbReference type="ARBA" id="ARBA00023180"/>
    </source>
</evidence>
<dbReference type="PROSITE" id="PS50025">
    <property type="entry name" value="LAM_G_DOMAIN"/>
    <property type="match status" value="5"/>
</dbReference>
<feature type="disulfide bond" evidence="6">
    <location>
        <begin position="2486"/>
        <end position="2495"/>
    </location>
</feature>
<feature type="domain" description="Laminin G" evidence="9">
    <location>
        <begin position="2226"/>
        <end position="2416"/>
    </location>
</feature>
<proteinExistence type="predicted"/>
<evidence type="ECO:0000256" key="8">
    <source>
        <dbReference type="SAM" id="SignalP"/>
    </source>
</evidence>
<dbReference type="Pfam" id="PF25024">
    <property type="entry name" value="EGF_TEN"/>
    <property type="match status" value="2"/>
</dbReference>
<feature type="domain" description="EGF-like" evidence="10">
    <location>
        <begin position="2455"/>
        <end position="2496"/>
    </location>
</feature>
<feature type="disulfide bond" evidence="6">
    <location>
        <begin position="1052"/>
        <end position="1061"/>
    </location>
</feature>
<feature type="domain" description="EGF-like" evidence="10">
    <location>
        <begin position="1217"/>
        <end position="1256"/>
    </location>
</feature>
<keyword evidence="11" id="KW-1185">Reference proteome</keyword>
<feature type="domain" description="Laminin G" evidence="9">
    <location>
        <begin position="2762"/>
        <end position="2949"/>
    </location>
</feature>
<feature type="disulfide bond" evidence="6">
    <location>
        <begin position="1594"/>
        <end position="1603"/>
    </location>
</feature>
<feature type="disulfide bond" evidence="6">
    <location>
        <begin position="1127"/>
        <end position="1136"/>
    </location>
</feature>
<sequence length="2949" mass="324218">MSAKSTVLIVVCFLQIYIVNGQITCERQMTVEWRVEPKPNIIKWTLRENICSDFYTECWNMDKSITGHISEEQNLHVPQICPLQLQLGDSLFISSEPSFQLLGMNLANVSKEEFINCPKTGVLEEQLIFVYQVRGLHQVNPKWLGVGTHYFAEQHHKGPQLCNKGFRLNVTVKQQLCQQAPHAPLCSGHGRCLSHVWENAYNCHCFPQYSGRFCQKFDMCSTKPCHNNASCTEISQLPGDSYQCTCPPQFSGKNCTEIVGQCQPHTCFNGNCSNVTPNTFLCECNKGFTGPLCEEPDDPCASWLCLNGGICQYNRSGYVCDCAAGFLGHNCEVDINKCSSTPCQNRGICIDLPNDVACICLPIFTGKFCERVLNPCELLPCLNNATCVEQQQNYECCCMPGFTGKNCEEVIDYCRLLSINCLNEGLCLNIIGRFTCLCAPGWTGEFCQFVENACLIYPNKCSDGATCINMSQLREQPLFQCLCPRGFTGEFCEVQVDNCGSNSCENGGTCVNYEDHYKCTCPVGFEGERCELDIDACLLYNISCALGALCMDKSHGFNYTCLSPCIGNTEACANGGSCFRDEGNQRSHCVCALGWTGQTCLENINDCEINQCQQGATCEDGINKYRCICPIGYTGTFCELDIDNCIGNQCSEYGVCQDHLNNYSCRCMLGYEGPFCEVEINECSSLPCRNGATCVNLIGHFSCHCAAGFKGETCSVPMNECLDRPCWNGGTCEEDINGFKCNCPFGFSGHYCEIERNECDSAPCLNGAVCQNDINSYVCFCPEGFEGLNCEINFDECIYGFCKSNSTCLDLVADYSCVCPPGFTDKNCSTDIDECAFKPCKNGGHCHDLIGEFYCSCLPGFTGQFCEVDAAGCLSQPCGASSICNDTLRGYLCFCAPGFIGNNCEIEVDECLSDPCHNEATCVDHLNAFHCLCQEGFQGTTCETNINECHSSPCLRNATCADLIGGYECICLPGFTGARCETDIDECASFPCKNGATCIDQPGNYFCQCVAPFKGSNCEFRPCEASNPCENGAVCREEMNLDIFPLGFQCQCVKGFAGPRCEINVNECSSNPCLHGYCYDIVDGFYCLCNPGYAGLKCDQDVDDCITNTCEHNSTCIDLQLRYQCACLPGWEGTFCEYESNECMSEPCKNNGTCTDLFNSYRCTCTAGWTGPDCSEDINECDSEPCLNGATCYESVIQGQFVCICPPFYTGDFCHQHFSPCDLPYNPCINNSTCLAQVDGSPLCICKTGFEGTNCEVNTDECASHPCQHQGLCVDGVNHYKCSCQHGFTGTLCEVEINECLSRPCKNNGACLDLINRFLCNCVPGYYGSLCEMDVNECETLPCLHGGSCINRLGGYQCFCTPGFTGDRCEINIDECISTPCLNNGNCIDDISSYKCHCKRGFIGTKCEINVNECLPEPCLHGRCIDLIDGYQCSCESGWTSSRCEININECESVPCINGGSCQDLDNAFVCTCLSGYTGEFCEVDIDVCSEPALNSALCYNGGICVDGPGRTFRCRCLDGFSGQFCEIEVNECNSSPCLHGSTCEDHIDGYTCKCQQGWEGLHCELDVDECISSPCIHGICVQREPSFGYTCFCKPGFVGQSCELNYNDCLIQSCSTGFLCVDGINNITCLPTIPQSKQTVTEMAEVFPTEILDDDLSSALSVSMELWSKQATPDFHTGQVSQDFSDARYYGDSYLEFQGLHLNTQNFIHLEFKTYNPHGLLLYIEQSPETVGHFLIQLFIKNGTLQYQFLCDEAAEVRNINTTARVDDGRWYKVQIRQGMVPCEAEMSVLGISTKTSMPSNFWSSSYGLETGSIFVGGLPHPYAIKQMPGPAYNFTGCVEVIEINNVGPFNFSNAVGRNNIDNCRIPVPTHLSTAFPMVAADTSELPEPVVPSLISPQLPSVCQEGLCRNGGTCHATYLPTGAISFQCDCPLHFTGRFCEKDAALFFPSFSGNSYLELPSLIYVSETRTASGQETGSLTTLYLTVKTTALNGTILYTGEKNFGEQFLHLYVVEGRPTVRFSCGQSQNILTVSINQSISSGVLIPITISYMLPVGSPGGYCMIEMSADGNPPVQHRLSLSYQASQITFGSIFLGNVPVHAEVHRCAGQIHGYKGCVRDFQVNNKELFIIDEALGGRNVENCNVPICDYNPCRNGGTCTSDAENWFCECPKLYSGKLCQFMACDENPCGNGATCFPKSKQDTVCLCPYGRSGILCKDAINISQPSFSGTDVFGYTSFLAYSTIPNITFYYEFRLKFQLVNHHSALKDNLIFFTGQKGQGLNGDDFLVLGLRNGKVVYSYNLGSGTASIISKPLDLTRSIHVIHLGRSLQKGWLKVDDQKNRTVTSPGGLVGLNVFSQFYLGGYHEYTPELLPKGSRFKNSFQGCVFDVQVRTNKNQEFKSPGTPEGHPNAGRSVGQCKDSPCSLIKCRNGGKCIESGSTVYCDCLTGWKGAFCTETMSICDPEHDPPHLCKQGGTCVPLPNGYTCHCPLGTTGTYCERAVSISDPSFRSNESSWMSFAPFYIRHKTHIKLQFQPLSPDGILFYAAQRLSTQSGDFLCISLVNGFIQLRYNLGDKTVILQTFQKVHTNGNRWHSLRAGRVGNEGYLDLDGVNVTQKATAGMNALDTHTDFFVGGVSSLNLVNSMATENEPTGFSGCIREILINNRELKLTVTDPKEGANVGDCDGTACGYAVCKNNGTCQVEGSGFSCSCPQQWIGNRCEQSIYCSENRCGSQALCIPQPILFSYICVCALGWSGKYCDNKITFFTVKFVGNSYIKYIDPHYGKRDLQHSRISLNFTTNQTEGLILWMGKAEDEDNDFLALGIANGTLKIVVNLGERISVPLIYSKFSICCGRWHVVTIVQNQTCIKVYLDEDLILFEDIDPQRKYTALNYGGICYFGGFEIGKEVNIVTTGLFQQEFIGRIKDVVLFQDSKKIQLMKAEGYNIYNGDDGN</sequence>
<feature type="disulfide bond" evidence="6">
    <location>
        <begin position="1165"/>
        <end position="1174"/>
    </location>
</feature>
<feature type="domain" description="EGF-like" evidence="10">
    <location>
        <begin position="2719"/>
        <end position="2757"/>
    </location>
</feature>
<dbReference type="Pfam" id="PF02210">
    <property type="entry name" value="Laminin_G_2"/>
    <property type="match status" value="5"/>
</dbReference>
<dbReference type="PROSITE" id="PS00022">
    <property type="entry name" value="EGF_1"/>
    <property type="match status" value="41"/>
</dbReference>
<feature type="domain" description="Laminin G" evidence="9">
    <location>
        <begin position="1685"/>
        <end position="1865"/>
    </location>
</feature>
<feature type="disulfide bond" evidence="6">
    <location>
        <begin position="1414"/>
        <end position="1424"/>
    </location>
</feature>
<feature type="disulfide bond" evidence="6">
    <location>
        <begin position="2168"/>
        <end position="2177"/>
    </location>
</feature>
<dbReference type="Gene3D" id="2.10.25.10">
    <property type="entry name" value="Laminin"/>
    <property type="match status" value="43"/>
</dbReference>
<feature type="disulfide bond" evidence="6">
    <location>
        <begin position="246"/>
        <end position="255"/>
    </location>
</feature>